<dbReference type="EMBL" id="KV453910">
    <property type="protein sequence ID" value="ODV80825.1"/>
    <property type="molecule type" value="Genomic_DNA"/>
</dbReference>
<dbReference type="AlphaFoldDB" id="A0A1E4SMV1"/>
<keyword evidence="4" id="KW-1185">Reference proteome</keyword>
<feature type="region of interest" description="Disordered" evidence="1">
    <location>
        <begin position="1"/>
        <end position="96"/>
    </location>
</feature>
<dbReference type="OrthoDB" id="4026706at2759"/>
<dbReference type="GeneID" id="30980697"/>
<sequence length="435" mass="48424">MIDAKQQARVAEQSPLPAVSPHDSDISNREPWDNSQGVVPVIISTDSTPSPDSAPMTSDERLSRHSQRYETLADSDRVDTPRMTPKSGISRESSSTNINSLFMRKIEGLAKASPNRGALSFQSQQRSPNIATKISEDGAGARSYVVTTNDVDRKRLVDQFYNAINESTGGVSSSDLGLKRGQVTPAGVTPVPSSMHSPIAEQTFRFVEQVGEETRTSSLKQGLSSDKLNQVLRNGGFTYNPSSKRMVRDGELTDYMLNIDNISAELSKREFEGLSLLQALVQITGRIAEGVHLAQTPLDDSDGPLQSLADLHQLKQYLTSLRTDTLELTQKLTHNREILRTGYRTDINDSVGRLHELLGELTLLENRLNGIKDKINVDKTVMSQEMLEKLEILELIDNRFTEHSRVTRNRRFKQLNISLTVAVVIVSLYFGFRLR</sequence>
<accession>A0A1E4SMV1</accession>
<evidence type="ECO:0000313" key="4">
    <source>
        <dbReference type="Proteomes" id="UP000094285"/>
    </source>
</evidence>
<name>A0A1E4SMV1_9ASCO</name>
<feature type="compositionally biased region" description="Basic and acidic residues" evidence="1">
    <location>
        <begin position="22"/>
        <end position="32"/>
    </location>
</feature>
<keyword evidence="2" id="KW-1133">Transmembrane helix</keyword>
<evidence type="ECO:0000256" key="2">
    <source>
        <dbReference type="SAM" id="Phobius"/>
    </source>
</evidence>
<keyword evidence="2" id="KW-0472">Membrane</keyword>
<protein>
    <submittedName>
        <fullName evidence="3">Uncharacterized protein</fullName>
    </submittedName>
</protein>
<evidence type="ECO:0000256" key="1">
    <source>
        <dbReference type="SAM" id="MobiDB-lite"/>
    </source>
</evidence>
<feature type="transmembrane region" description="Helical" evidence="2">
    <location>
        <begin position="415"/>
        <end position="432"/>
    </location>
</feature>
<reference evidence="4" key="1">
    <citation type="submission" date="2016-05" db="EMBL/GenBank/DDBJ databases">
        <title>Comparative genomics of biotechnologically important yeasts.</title>
        <authorList>
            <consortium name="DOE Joint Genome Institute"/>
            <person name="Riley R."/>
            <person name="Haridas S."/>
            <person name="Wolfe K.H."/>
            <person name="Lopes M.R."/>
            <person name="Hittinger C.T."/>
            <person name="Goker M."/>
            <person name="Salamov A."/>
            <person name="Wisecaver J."/>
            <person name="Long T.M."/>
            <person name="Aerts A.L."/>
            <person name="Barry K."/>
            <person name="Choi C."/>
            <person name="Clum A."/>
            <person name="Coughlan A.Y."/>
            <person name="Deshpande S."/>
            <person name="Douglass A.P."/>
            <person name="Hanson S.J."/>
            <person name="Klenk H.-P."/>
            <person name="Labutti K."/>
            <person name="Lapidus A."/>
            <person name="Lindquist E."/>
            <person name="Lipzen A."/>
            <person name="Meier-Kolthoff J.P."/>
            <person name="Ohm R.A."/>
            <person name="Otillar R.P."/>
            <person name="Pangilinan J."/>
            <person name="Peng Y."/>
            <person name="Rokas A."/>
            <person name="Rosa C.A."/>
            <person name="Scheuner C."/>
            <person name="Sibirny A.A."/>
            <person name="Slot J.C."/>
            <person name="Stielow J.B."/>
            <person name="Sun H."/>
            <person name="Kurtzman C.P."/>
            <person name="Blackwell M."/>
            <person name="Grigoriev I.V."/>
            <person name="Jeffries T.W."/>
        </authorList>
    </citation>
    <scope>NUCLEOTIDE SEQUENCE [LARGE SCALE GENOMIC DNA]</scope>
    <source>
        <strain evidence="4">NRRL Y-17324</strain>
    </source>
</reference>
<gene>
    <name evidence="3" type="ORF">CANTADRAFT_20388</name>
</gene>
<feature type="compositionally biased region" description="Low complexity" evidence="1">
    <location>
        <begin position="44"/>
        <end position="57"/>
    </location>
</feature>
<proteinExistence type="predicted"/>
<keyword evidence="2" id="KW-0812">Transmembrane</keyword>
<evidence type="ECO:0000313" key="3">
    <source>
        <dbReference type="EMBL" id="ODV80825.1"/>
    </source>
</evidence>
<dbReference type="STRING" id="984487.A0A1E4SMV1"/>
<dbReference type="RefSeq" id="XP_020065947.1">
    <property type="nucleotide sequence ID" value="XM_020206560.1"/>
</dbReference>
<organism evidence="3 4">
    <name type="scientific">Suhomyces tanzawaensis NRRL Y-17324</name>
    <dbReference type="NCBI Taxonomy" id="984487"/>
    <lineage>
        <taxon>Eukaryota</taxon>
        <taxon>Fungi</taxon>
        <taxon>Dikarya</taxon>
        <taxon>Ascomycota</taxon>
        <taxon>Saccharomycotina</taxon>
        <taxon>Pichiomycetes</taxon>
        <taxon>Debaryomycetaceae</taxon>
        <taxon>Suhomyces</taxon>
    </lineage>
</organism>
<dbReference type="Proteomes" id="UP000094285">
    <property type="component" value="Unassembled WGS sequence"/>
</dbReference>